<comment type="similarity">
    <text evidence="3">Belongs to the glycosyl hydrolase 16 family.</text>
</comment>
<keyword evidence="6" id="KW-0325">Glycoprotein</keyword>
<dbReference type="OrthoDB" id="192832at2759"/>
<keyword evidence="13" id="KW-1133">Transmembrane helix</keyword>
<evidence type="ECO:0000313" key="15">
    <source>
        <dbReference type="EMBL" id="PKX92454.1"/>
    </source>
</evidence>
<dbReference type="GO" id="GO:0030245">
    <property type="term" value="P:cellulose catabolic process"/>
    <property type="evidence" value="ECO:0007669"/>
    <property type="project" value="UniProtKB-KW"/>
</dbReference>
<organism evidence="15 16">
    <name type="scientific">Aspergillus novofumigatus (strain IBT 16806)</name>
    <dbReference type="NCBI Taxonomy" id="1392255"/>
    <lineage>
        <taxon>Eukaryota</taxon>
        <taxon>Fungi</taxon>
        <taxon>Dikarya</taxon>
        <taxon>Ascomycota</taxon>
        <taxon>Pezizomycotina</taxon>
        <taxon>Eurotiomycetes</taxon>
        <taxon>Eurotiomycetidae</taxon>
        <taxon>Eurotiales</taxon>
        <taxon>Aspergillaceae</taxon>
        <taxon>Aspergillus</taxon>
        <taxon>Aspergillus subgen. Fumigati</taxon>
    </lineage>
</organism>
<gene>
    <name evidence="15" type="ORF">P174DRAFT_372598</name>
</gene>
<keyword evidence="8" id="KW-0624">Polysaccharide degradation</keyword>
<comment type="function">
    <text evidence="12">Mixed-linked glucanase involved in the degradation of complex natural cellulosic substrates.</text>
</comment>
<keyword evidence="5" id="KW-1003">Cell membrane</keyword>
<dbReference type="InterPro" id="IPR013320">
    <property type="entry name" value="ConA-like_dom_sf"/>
</dbReference>
<evidence type="ECO:0000256" key="11">
    <source>
        <dbReference type="ARBA" id="ARBA00023295"/>
    </source>
</evidence>
<keyword evidence="8" id="KW-0136">Cellulose degradation</keyword>
<keyword evidence="10" id="KW-0449">Lipoprotein</keyword>
<dbReference type="FunFam" id="2.60.120.200:FF:000114">
    <property type="entry name" value="Probable endo-1,3(4)-beta-glucanase NFIA_089530"/>
    <property type="match status" value="1"/>
</dbReference>
<sequence length="381" mass="43037">MADTSSFYQGEALYKVEGNPTSHEFQSNKPCKNDSPAQCSCCNPSGWRRAVKILVLVAVLFAVLAGVIVGIVLGTRDTRYPDYLPLDYFLVDEYHPSSFFDHFWHFTDEDPTYGFVEYVDRKQAESLNLIRSTDSSVSIRVDNKTRYAPRGRKSVRLESKKGYDTGLFIFDIIHTPYSCGTWPALWLADTYNWPLNGEIDVLETTNRATEGNVVTLHTDKACSVKGRRKQLGSAQYSTCDDKHGNAGCAVQARPTTYGEEFNENGGGVYAVELREAGIRVWVFPRDSIPDDISNPERRPDPSSWGTALADFPSTHCDIPSHFSNQSIIINIDLCGEMGAQQEDYNDLYDCPATCEEFVARNPQNFSQAYWEFRSFRIYQTM</sequence>
<dbReference type="GO" id="GO:0098552">
    <property type="term" value="C:side of membrane"/>
    <property type="evidence" value="ECO:0007669"/>
    <property type="project" value="UniProtKB-KW"/>
</dbReference>
<protein>
    <recommendedName>
        <fullName evidence="4">endo-1,3(4)-beta-glucanase</fullName>
        <ecNumber evidence="4">3.2.1.6</ecNumber>
    </recommendedName>
</protein>
<keyword evidence="11" id="KW-0326">Glycosidase</keyword>
<evidence type="ECO:0000256" key="13">
    <source>
        <dbReference type="SAM" id="Phobius"/>
    </source>
</evidence>
<dbReference type="CDD" id="cd02181">
    <property type="entry name" value="GH16_fungal_Lam16A_glucanase"/>
    <property type="match status" value="1"/>
</dbReference>
<dbReference type="PANTHER" id="PTHR10963">
    <property type="entry name" value="GLYCOSYL HYDROLASE-RELATED"/>
    <property type="match status" value="1"/>
</dbReference>
<dbReference type="SUPFAM" id="SSF49899">
    <property type="entry name" value="Concanavalin A-like lectins/glucanases"/>
    <property type="match status" value="1"/>
</dbReference>
<evidence type="ECO:0000256" key="2">
    <source>
        <dbReference type="ARBA" id="ARBA00004609"/>
    </source>
</evidence>
<comment type="subcellular location">
    <subcellularLocation>
        <location evidence="2">Cell membrane</location>
        <topology evidence="2">Lipid-anchor</topology>
        <topology evidence="2">GPI-anchor</topology>
    </subcellularLocation>
</comment>
<keyword evidence="9 13" id="KW-0472">Membrane</keyword>
<keyword evidence="13" id="KW-0812">Transmembrane</keyword>
<name>A0A2I1C489_ASPN1</name>
<dbReference type="PROSITE" id="PS51762">
    <property type="entry name" value="GH16_2"/>
    <property type="match status" value="1"/>
</dbReference>
<accession>A0A2I1C489</accession>
<dbReference type="VEuPathDB" id="FungiDB:P174DRAFT_372598"/>
<keyword evidence="8" id="KW-0119">Carbohydrate metabolism</keyword>
<dbReference type="OMA" id="IVNIDVC"/>
<evidence type="ECO:0000256" key="12">
    <source>
        <dbReference type="ARBA" id="ARBA00057650"/>
    </source>
</evidence>
<dbReference type="InterPro" id="IPR050546">
    <property type="entry name" value="Glycosyl_Hydrlase_16"/>
</dbReference>
<evidence type="ECO:0000256" key="8">
    <source>
        <dbReference type="ARBA" id="ARBA00023001"/>
    </source>
</evidence>
<dbReference type="PANTHER" id="PTHR10963:SF42">
    <property type="entry name" value="PUTATIVE (AFU_ORTHOLOGUE AFUA_5G02280)-RELATED"/>
    <property type="match status" value="1"/>
</dbReference>
<dbReference type="GO" id="GO:0052861">
    <property type="term" value="F:endo-1,3(4)-beta-glucanase activity"/>
    <property type="evidence" value="ECO:0007669"/>
    <property type="project" value="UniProtKB-EC"/>
</dbReference>
<keyword evidence="7" id="KW-0378">Hydrolase</keyword>
<evidence type="ECO:0000259" key="14">
    <source>
        <dbReference type="PROSITE" id="PS51762"/>
    </source>
</evidence>
<dbReference type="STRING" id="1392255.A0A2I1C489"/>
<dbReference type="Pfam" id="PF26113">
    <property type="entry name" value="GH16_XgeA"/>
    <property type="match status" value="1"/>
</dbReference>
<evidence type="ECO:0000256" key="7">
    <source>
        <dbReference type="ARBA" id="ARBA00022801"/>
    </source>
</evidence>
<comment type="catalytic activity">
    <reaction evidence="1">
        <text>Endohydrolysis of (1-&gt;3)- or (1-&gt;4)-linkages in beta-D-glucans when the glucose residue whose reducing group is involved in the linkage to be hydrolyzed is itself substituted at C-3.</text>
        <dbReference type="EC" id="3.2.1.6"/>
    </reaction>
</comment>
<keyword evidence="16" id="KW-1185">Reference proteome</keyword>
<reference evidence="16" key="1">
    <citation type="journal article" date="2018" name="Proc. Natl. Acad. Sci. U.S.A.">
        <title>Linking secondary metabolites to gene clusters through genome sequencing of six diverse Aspergillus species.</title>
        <authorList>
            <person name="Kaerboelling I."/>
            <person name="Vesth T.C."/>
            <person name="Frisvad J.C."/>
            <person name="Nybo J.L."/>
            <person name="Theobald S."/>
            <person name="Kuo A."/>
            <person name="Bowyer P."/>
            <person name="Matsuda Y."/>
            <person name="Mondo S."/>
            <person name="Lyhne E.K."/>
            <person name="Kogle M.E."/>
            <person name="Clum A."/>
            <person name="Lipzen A."/>
            <person name="Salamov A."/>
            <person name="Ngan C.Y."/>
            <person name="Daum C."/>
            <person name="Chiniquy J."/>
            <person name="Barry K."/>
            <person name="LaButti K."/>
            <person name="Haridas S."/>
            <person name="Simmons B.A."/>
            <person name="Magnuson J.K."/>
            <person name="Mortensen U.H."/>
            <person name="Larsen T.O."/>
            <person name="Grigoriev I.V."/>
            <person name="Baker S.E."/>
            <person name="Andersen M.R."/>
        </authorList>
    </citation>
    <scope>NUCLEOTIDE SEQUENCE [LARGE SCALE GENOMIC DNA]</scope>
    <source>
        <strain evidence="16">IBT 16806</strain>
    </source>
</reference>
<dbReference type="RefSeq" id="XP_024681049.1">
    <property type="nucleotide sequence ID" value="XM_024822440.1"/>
</dbReference>
<evidence type="ECO:0000256" key="1">
    <source>
        <dbReference type="ARBA" id="ARBA00000124"/>
    </source>
</evidence>
<evidence type="ECO:0000256" key="9">
    <source>
        <dbReference type="ARBA" id="ARBA00023136"/>
    </source>
</evidence>
<dbReference type="Gene3D" id="2.60.120.200">
    <property type="match status" value="1"/>
</dbReference>
<keyword evidence="6" id="KW-0336">GPI-anchor</keyword>
<dbReference type="GeneID" id="36529766"/>
<feature type="domain" description="GH16" evidence="14">
    <location>
        <begin position="81"/>
        <end position="353"/>
    </location>
</feature>
<dbReference type="InterPro" id="IPR000757">
    <property type="entry name" value="Beta-glucanase-like"/>
</dbReference>
<dbReference type="AlphaFoldDB" id="A0A2I1C489"/>
<evidence type="ECO:0000256" key="4">
    <source>
        <dbReference type="ARBA" id="ARBA00012599"/>
    </source>
</evidence>
<evidence type="ECO:0000256" key="3">
    <source>
        <dbReference type="ARBA" id="ARBA00006865"/>
    </source>
</evidence>
<dbReference type="Proteomes" id="UP000234474">
    <property type="component" value="Unassembled WGS sequence"/>
</dbReference>
<dbReference type="EC" id="3.2.1.6" evidence="4"/>
<evidence type="ECO:0000256" key="6">
    <source>
        <dbReference type="ARBA" id="ARBA00022622"/>
    </source>
</evidence>
<dbReference type="GO" id="GO:0005886">
    <property type="term" value="C:plasma membrane"/>
    <property type="evidence" value="ECO:0007669"/>
    <property type="project" value="UniProtKB-SubCell"/>
</dbReference>
<evidence type="ECO:0000313" key="16">
    <source>
        <dbReference type="Proteomes" id="UP000234474"/>
    </source>
</evidence>
<dbReference type="EMBL" id="MSZS01000005">
    <property type="protein sequence ID" value="PKX92454.1"/>
    <property type="molecule type" value="Genomic_DNA"/>
</dbReference>
<evidence type="ECO:0000256" key="5">
    <source>
        <dbReference type="ARBA" id="ARBA00022475"/>
    </source>
</evidence>
<feature type="transmembrane region" description="Helical" evidence="13">
    <location>
        <begin position="53"/>
        <end position="73"/>
    </location>
</feature>
<evidence type="ECO:0000256" key="10">
    <source>
        <dbReference type="ARBA" id="ARBA00023288"/>
    </source>
</evidence>
<proteinExistence type="inferred from homology"/>
<comment type="caution">
    <text evidence="15">The sequence shown here is derived from an EMBL/GenBank/DDBJ whole genome shotgun (WGS) entry which is preliminary data.</text>
</comment>